<name>A0A1I4Q4D8_9FIRM</name>
<dbReference type="AlphaFoldDB" id="A0A1I4Q4D8"/>
<gene>
    <name evidence="1" type="ORF">SAMN04490355_10837</name>
</gene>
<keyword evidence="2" id="KW-1185">Reference proteome</keyword>
<reference evidence="2" key="1">
    <citation type="submission" date="2016-10" db="EMBL/GenBank/DDBJ databases">
        <authorList>
            <person name="Varghese N."/>
            <person name="Submissions S."/>
        </authorList>
    </citation>
    <scope>NUCLEOTIDE SEQUENCE [LARGE SCALE GENOMIC DNA]</scope>
    <source>
        <strain evidence="2">DSM 13327</strain>
    </source>
</reference>
<accession>A0A1I4Q4D8</accession>
<evidence type="ECO:0000313" key="1">
    <source>
        <dbReference type="EMBL" id="SFM34941.1"/>
    </source>
</evidence>
<sequence length="59" mass="6832">MAVEFQGYWSGTFEDYKAGKVTLQMDMPEESIKKFYRILAQIKGYKIVEEIEPEEPPAA</sequence>
<evidence type="ECO:0000313" key="2">
    <source>
        <dbReference type="Proteomes" id="UP000199520"/>
    </source>
</evidence>
<protein>
    <submittedName>
        <fullName evidence="1">Uncharacterized protein</fullName>
    </submittedName>
</protein>
<dbReference type="OrthoDB" id="9904449at2"/>
<dbReference type="Proteomes" id="UP000199520">
    <property type="component" value="Unassembled WGS sequence"/>
</dbReference>
<organism evidence="1 2">
    <name type="scientific">Pelosinus propionicus DSM 13327</name>
    <dbReference type="NCBI Taxonomy" id="1123291"/>
    <lineage>
        <taxon>Bacteria</taxon>
        <taxon>Bacillati</taxon>
        <taxon>Bacillota</taxon>
        <taxon>Negativicutes</taxon>
        <taxon>Selenomonadales</taxon>
        <taxon>Sporomusaceae</taxon>
        <taxon>Pelosinus</taxon>
    </lineage>
</organism>
<proteinExistence type="predicted"/>
<dbReference type="RefSeq" id="WP_090944319.1">
    <property type="nucleotide sequence ID" value="NZ_FOTS01000083.1"/>
</dbReference>
<dbReference type="EMBL" id="FOTS01000083">
    <property type="protein sequence ID" value="SFM34941.1"/>
    <property type="molecule type" value="Genomic_DNA"/>
</dbReference>